<accession>A0ABD3TC77</accession>
<dbReference type="AlphaFoldDB" id="A0ABD3TC77"/>
<protein>
    <submittedName>
        <fullName evidence="1">Uncharacterized protein</fullName>
    </submittedName>
</protein>
<comment type="caution">
    <text evidence="1">The sequence shown here is derived from an EMBL/GenBank/DDBJ whole genome shotgun (WGS) entry which is preliminary data.</text>
</comment>
<name>A0ABD3TC77_9LAMI</name>
<keyword evidence="2" id="KW-1185">Reference proteome</keyword>
<evidence type="ECO:0000313" key="1">
    <source>
        <dbReference type="EMBL" id="KAL3834300.1"/>
    </source>
</evidence>
<proteinExistence type="predicted"/>
<organism evidence="1 2">
    <name type="scientific">Penstemon smallii</name>
    <dbReference type="NCBI Taxonomy" id="265156"/>
    <lineage>
        <taxon>Eukaryota</taxon>
        <taxon>Viridiplantae</taxon>
        <taxon>Streptophyta</taxon>
        <taxon>Embryophyta</taxon>
        <taxon>Tracheophyta</taxon>
        <taxon>Spermatophyta</taxon>
        <taxon>Magnoliopsida</taxon>
        <taxon>eudicotyledons</taxon>
        <taxon>Gunneridae</taxon>
        <taxon>Pentapetalae</taxon>
        <taxon>asterids</taxon>
        <taxon>lamiids</taxon>
        <taxon>Lamiales</taxon>
        <taxon>Plantaginaceae</taxon>
        <taxon>Cheloneae</taxon>
        <taxon>Penstemon</taxon>
    </lineage>
</organism>
<dbReference type="Proteomes" id="UP001634393">
    <property type="component" value="Unassembled WGS sequence"/>
</dbReference>
<reference evidence="1 2" key="1">
    <citation type="submission" date="2024-12" db="EMBL/GenBank/DDBJ databases">
        <title>The unique morphological basis and parallel evolutionary history of personate flowers in Penstemon.</title>
        <authorList>
            <person name="Depatie T.H."/>
            <person name="Wessinger C.A."/>
        </authorList>
    </citation>
    <scope>NUCLEOTIDE SEQUENCE [LARGE SCALE GENOMIC DNA]</scope>
    <source>
        <strain evidence="1">WTNN_2</strain>
        <tissue evidence="1">Leaf</tissue>
    </source>
</reference>
<sequence length="161" mass="18247">MYNLEQWQCQGDWSVEDERAFVELFISATMNDRIEWGRNNRDPFIVLSAAFTHKVGGEHTFAMCLLKQSYYTNATLYMSQSYRYLQARGAKDLFDFLDNNEDGEGHTHDNGGVVTVSYLMVCVQEVAPPTSNDVNDNVDVEDVLLHEGDDLSHAVAIIDLT</sequence>
<dbReference type="EMBL" id="JBJXBP010000004">
    <property type="protein sequence ID" value="KAL3834300.1"/>
    <property type="molecule type" value="Genomic_DNA"/>
</dbReference>
<gene>
    <name evidence="1" type="ORF">ACJIZ3_009036</name>
</gene>
<evidence type="ECO:0000313" key="2">
    <source>
        <dbReference type="Proteomes" id="UP001634393"/>
    </source>
</evidence>